<name>A0A9P8V7V3_9PEZI</name>
<comment type="similarity">
    <text evidence="3">Belongs to the TPT transporter family. SLC35D subfamily.</text>
</comment>
<proteinExistence type="inferred from homology"/>
<feature type="region of interest" description="Disordered" evidence="8">
    <location>
        <begin position="330"/>
        <end position="359"/>
    </location>
</feature>
<evidence type="ECO:0000256" key="2">
    <source>
        <dbReference type="ARBA" id="ARBA00004477"/>
    </source>
</evidence>
<reference evidence="11" key="1">
    <citation type="journal article" date="2021" name="Nat. Commun.">
        <title>Genetic determinants of endophytism in the Arabidopsis root mycobiome.</title>
        <authorList>
            <person name="Mesny F."/>
            <person name="Miyauchi S."/>
            <person name="Thiergart T."/>
            <person name="Pickel B."/>
            <person name="Atanasova L."/>
            <person name="Karlsson M."/>
            <person name="Huettel B."/>
            <person name="Barry K.W."/>
            <person name="Haridas S."/>
            <person name="Chen C."/>
            <person name="Bauer D."/>
            <person name="Andreopoulos W."/>
            <person name="Pangilinan J."/>
            <person name="LaButti K."/>
            <person name="Riley R."/>
            <person name="Lipzen A."/>
            <person name="Clum A."/>
            <person name="Drula E."/>
            <person name="Henrissat B."/>
            <person name="Kohler A."/>
            <person name="Grigoriev I.V."/>
            <person name="Martin F.M."/>
            <person name="Hacquard S."/>
        </authorList>
    </citation>
    <scope>NUCLEOTIDE SEQUENCE</scope>
    <source>
        <strain evidence="11">MPI-SDFR-AT-0117</strain>
    </source>
</reference>
<dbReference type="EMBL" id="JAGSXJ010000020">
    <property type="protein sequence ID" value="KAH6679998.1"/>
    <property type="molecule type" value="Genomic_DNA"/>
</dbReference>
<keyword evidence="5 9" id="KW-0812">Transmembrane</keyword>
<evidence type="ECO:0000256" key="3">
    <source>
        <dbReference type="ARBA" id="ARBA00010425"/>
    </source>
</evidence>
<keyword evidence="12" id="KW-1185">Reference proteome</keyword>
<feature type="transmembrane region" description="Helical" evidence="9">
    <location>
        <begin position="12"/>
        <end position="29"/>
    </location>
</feature>
<evidence type="ECO:0000256" key="9">
    <source>
        <dbReference type="SAM" id="Phobius"/>
    </source>
</evidence>
<organism evidence="11 12">
    <name type="scientific">Plectosphaerella plurivora</name>
    <dbReference type="NCBI Taxonomy" id="936078"/>
    <lineage>
        <taxon>Eukaryota</taxon>
        <taxon>Fungi</taxon>
        <taxon>Dikarya</taxon>
        <taxon>Ascomycota</taxon>
        <taxon>Pezizomycotina</taxon>
        <taxon>Sordariomycetes</taxon>
        <taxon>Hypocreomycetidae</taxon>
        <taxon>Glomerellales</taxon>
        <taxon>Plectosphaerellaceae</taxon>
        <taxon>Plectosphaerella</taxon>
    </lineage>
</organism>
<sequence>MTESSPPSRTRVALTILFHSSSAIWSTILSKSALNGIDSPVTLLALQTTVQVILLTGVGLLTGWIEIRRPLSAWKALLPLTAARLVGILAKTYCLASVNASVYQIARGLLLPFTLLLSLVVLRPRPHYPPIALGGCAMVMAGFGAGMAADYSQMLTSAKGIMFGVGSSFTTAVESVVVKKFLSKSSEGTWQMVWMSNVMALVFYGPLLAATGGFGLMASILTGQPLPTAEGAAPDAAAASGNQFLHAALLTGLSSFFLTIATFMQIDVTSPTTHMIVTAARGVAQSSMAIIFLGETLTTDRVGSMILILSGSTIYGWACDRYQRAKKEGGQYKPVAGGETQAEHELEKAGEHSKAERQS</sequence>
<evidence type="ECO:0000256" key="6">
    <source>
        <dbReference type="ARBA" id="ARBA00022989"/>
    </source>
</evidence>
<dbReference type="PANTHER" id="PTHR11132">
    <property type="entry name" value="SOLUTE CARRIER FAMILY 35"/>
    <property type="match status" value="1"/>
</dbReference>
<feature type="transmembrane region" description="Helical" evidence="9">
    <location>
        <begin position="301"/>
        <end position="318"/>
    </location>
</feature>
<feature type="transmembrane region" description="Helical" evidence="9">
    <location>
        <begin position="243"/>
        <end position="263"/>
    </location>
</feature>
<dbReference type="GO" id="GO:0005789">
    <property type="term" value="C:endoplasmic reticulum membrane"/>
    <property type="evidence" value="ECO:0007669"/>
    <property type="project" value="UniProtKB-SubCell"/>
</dbReference>
<evidence type="ECO:0000256" key="7">
    <source>
        <dbReference type="ARBA" id="ARBA00023136"/>
    </source>
</evidence>
<feature type="transmembrane region" description="Helical" evidence="9">
    <location>
        <begin position="77"/>
        <end position="98"/>
    </location>
</feature>
<accession>A0A9P8V7V3</accession>
<evidence type="ECO:0000259" key="10">
    <source>
        <dbReference type="Pfam" id="PF03151"/>
    </source>
</evidence>
<dbReference type="Pfam" id="PF03151">
    <property type="entry name" value="TPT"/>
    <property type="match status" value="1"/>
</dbReference>
<dbReference type="Proteomes" id="UP000770015">
    <property type="component" value="Unassembled WGS sequence"/>
</dbReference>
<evidence type="ECO:0000256" key="5">
    <source>
        <dbReference type="ARBA" id="ARBA00022692"/>
    </source>
</evidence>
<feature type="transmembrane region" description="Helical" evidence="9">
    <location>
        <begin position="104"/>
        <end position="122"/>
    </location>
</feature>
<feature type="transmembrane region" description="Helical" evidence="9">
    <location>
        <begin position="131"/>
        <end position="149"/>
    </location>
</feature>
<dbReference type="OrthoDB" id="5547497at2759"/>
<gene>
    <name evidence="11" type="ORF">F5X68DRAFT_212453</name>
</gene>
<keyword evidence="7 9" id="KW-0472">Membrane</keyword>
<feature type="transmembrane region" description="Helical" evidence="9">
    <location>
        <begin position="198"/>
        <end position="223"/>
    </location>
</feature>
<evidence type="ECO:0000313" key="11">
    <source>
        <dbReference type="EMBL" id="KAH6679998.1"/>
    </source>
</evidence>
<comment type="subunit">
    <text evidence="4">Homooligomer.</text>
</comment>
<comment type="function">
    <text evidence="1">Involved in the import of GDP-mannose from the cytoplasm into the Golgi lumen.</text>
</comment>
<evidence type="ECO:0000313" key="12">
    <source>
        <dbReference type="Proteomes" id="UP000770015"/>
    </source>
</evidence>
<feature type="domain" description="Sugar phosphate transporter" evidence="10">
    <location>
        <begin position="21"/>
        <end position="315"/>
    </location>
</feature>
<evidence type="ECO:0000256" key="1">
    <source>
        <dbReference type="ARBA" id="ARBA00003420"/>
    </source>
</evidence>
<feature type="transmembrane region" description="Helical" evidence="9">
    <location>
        <begin position="41"/>
        <end position="65"/>
    </location>
</feature>
<dbReference type="InterPro" id="IPR004853">
    <property type="entry name" value="Sugar_P_trans_dom"/>
</dbReference>
<evidence type="ECO:0000256" key="8">
    <source>
        <dbReference type="SAM" id="MobiDB-lite"/>
    </source>
</evidence>
<protein>
    <recommendedName>
        <fullName evidence="10">Sugar phosphate transporter domain-containing protein</fullName>
    </recommendedName>
</protein>
<dbReference type="AlphaFoldDB" id="A0A9P8V7V3"/>
<dbReference type="InterPro" id="IPR050186">
    <property type="entry name" value="TPT_transporter"/>
</dbReference>
<comment type="subcellular location">
    <subcellularLocation>
        <location evidence="2">Endoplasmic reticulum membrane</location>
        <topology evidence="2">Multi-pass membrane protein</topology>
    </subcellularLocation>
</comment>
<evidence type="ECO:0000256" key="4">
    <source>
        <dbReference type="ARBA" id="ARBA00011182"/>
    </source>
</evidence>
<keyword evidence="6 9" id="KW-1133">Transmembrane helix</keyword>
<comment type="caution">
    <text evidence="11">The sequence shown here is derived from an EMBL/GenBank/DDBJ whole genome shotgun (WGS) entry which is preliminary data.</text>
</comment>
<feature type="compositionally biased region" description="Basic and acidic residues" evidence="8">
    <location>
        <begin position="341"/>
        <end position="359"/>
    </location>
</feature>